<dbReference type="Gene3D" id="1.10.730.10">
    <property type="entry name" value="Isoleucyl-tRNA Synthetase, Domain 1"/>
    <property type="match status" value="1"/>
</dbReference>
<dbReference type="CDD" id="cd07958">
    <property type="entry name" value="Anticodon_Ia_Leu_BEm"/>
    <property type="match status" value="1"/>
</dbReference>
<dbReference type="SUPFAM" id="SSF52374">
    <property type="entry name" value="Nucleotidylyl transferase"/>
    <property type="match status" value="1"/>
</dbReference>
<comment type="similarity">
    <text evidence="1">Belongs to the class-I aminoacyl-tRNA synthetase family.</text>
</comment>
<evidence type="ECO:0000313" key="12">
    <source>
        <dbReference type="Proteomes" id="UP000031184"/>
    </source>
</evidence>
<dbReference type="EC" id="6.1.1.4" evidence="2"/>
<dbReference type="InterPro" id="IPR009080">
    <property type="entry name" value="tRNAsynth_Ia_anticodon-bd"/>
</dbReference>
<dbReference type="GO" id="GO:0004823">
    <property type="term" value="F:leucine-tRNA ligase activity"/>
    <property type="evidence" value="ECO:0007669"/>
    <property type="project" value="UniProtKB-EC"/>
</dbReference>
<dbReference type="PANTHER" id="PTHR43740">
    <property type="entry name" value="LEUCYL-TRNA SYNTHETASE"/>
    <property type="match status" value="1"/>
</dbReference>
<evidence type="ECO:0000256" key="6">
    <source>
        <dbReference type="ARBA" id="ARBA00022917"/>
    </source>
</evidence>
<dbReference type="PANTHER" id="PTHR43740:SF2">
    <property type="entry name" value="LEUCINE--TRNA LIGASE, MITOCHONDRIAL"/>
    <property type="match status" value="1"/>
</dbReference>
<evidence type="ECO:0000256" key="3">
    <source>
        <dbReference type="ARBA" id="ARBA00022598"/>
    </source>
</evidence>
<dbReference type="GO" id="GO:0005829">
    <property type="term" value="C:cytosol"/>
    <property type="evidence" value="ECO:0007669"/>
    <property type="project" value="TreeGrafter"/>
</dbReference>
<keyword evidence="5" id="KW-0067">ATP-binding</keyword>
<evidence type="ECO:0000313" key="11">
    <source>
        <dbReference type="EMBL" id="KID48098.1"/>
    </source>
</evidence>
<comment type="caution">
    <text evidence="11">The sequence shown here is derived from an EMBL/GenBank/DDBJ whole genome shotgun (WGS) entry which is preliminary data.</text>
</comment>
<dbReference type="EMBL" id="AUZI01000032">
    <property type="protein sequence ID" value="KID48098.1"/>
    <property type="molecule type" value="Genomic_DNA"/>
</dbReference>
<gene>
    <name evidence="11" type="ORF">C095_11905</name>
</gene>
<keyword evidence="3" id="KW-0436">Ligase</keyword>
<evidence type="ECO:0000256" key="8">
    <source>
        <dbReference type="ARBA" id="ARBA00047469"/>
    </source>
</evidence>
<dbReference type="InterPro" id="IPR013155">
    <property type="entry name" value="M/V/L/I-tRNA-synth_anticd-bd"/>
</dbReference>
<dbReference type="InterPro" id="IPR002302">
    <property type="entry name" value="Leu-tRNA-ligase"/>
</dbReference>
<dbReference type="Pfam" id="PF00133">
    <property type="entry name" value="tRNA-synt_1"/>
    <property type="match status" value="1"/>
</dbReference>
<reference evidence="11 12" key="1">
    <citation type="submission" date="2013-08" db="EMBL/GenBank/DDBJ databases">
        <title>An opportunistic ruminal bacterium that causes liver abscesses in cattle.</title>
        <authorList>
            <person name="Benahmed F.H."/>
            <person name="Rasmussen M."/>
            <person name="Harbottle H."/>
            <person name="Soppet D."/>
            <person name="Nagaraja T.G."/>
            <person name="Davidson M."/>
        </authorList>
    </citation>
    <scope>NUCLEOTIDE SEQUENCE [LARGE SCALE GENOMIC DNA]</scope>
    <source>
        <strain evidence="11 12">B35</strain>
    </source>
</reference>
<sequence>MLVKVEKMSKSKNNGVDPEEMILKYGADTTRLFIMFAAPPEKELEWNENGLAGAYRFLTRVWRLVLENQTHISLEKIDYTAISKSDKALIIKLNQTIKKVTESIENDYHFNTSIAAIMELLNEIQAYKSDSTQYTRVLGEALKQIVIMLSPFVPHFCEELWESIGETGYVSDQEWPVYDEKYITTDDVVMAIQVNGKMRGSIEVERGTSKEEIETLALSVPNVMKHMEGKALIKVIVVPNKIVNIVVK</sequence>
<evidence type="ECO:0000259" key="9">
    <source>
        <dbReference type="Pfam" id="PF00133"/>
    </source>
</evidence>
<proteinExistence type="inferred from homology"/>
<name>A0A0B4E3N0_9FUSO</name>
<evidence type="ECO:0000256" key="2">
    <source>
        <dbReference type="ARBA" id="ARBA00013164"/>
    </source>
</evidence>
<dbReference type="FunFam" id="1.10.730.10:FF:000011">
    <property type="entry name" value="Leucine--tRNA ligase chloroplastic/mitochondrial"/>
    <property type="match status" value="1"/>
</dbReference>
<comment type="catalytic activity">
    <reaction evidence="8">
        <text>tRNA(Leu) + L-leucine + ATP = L-leucyl-tRNA(Leu) + AMP + diphosphate</text>
        <dbReference type="Rhea" id="RHEA:11688"/>
        <dbReference type="Rhea" id="RHEA-COMP:9613"/>
        <dbReference type="Rhea" id="RHEA-COMP:9622"/>
        <dbReference type="ChEBI" id="CHEBI:30616"/>
        <dbReference type="ChEBI" id="CHEBI:33019"/>
        <dbReference type="ChEBI" id="CHEBI:57427"/>
        <dbReference type="ChEBI" id="CHEBI:78442"/>
        <dbReference type="ChEBI" id="CHEBI:78494"/>
        <dbReference type="ChEBI" id="CHEBI:456215"/>
        <dbReference type="EC" id="6.1.1.4"/>
    </reaction>
</comment>
<feature type="domain" description="Aminoacyl-tRNA synthetase class Ia" evidence="9">
    <location>
        <begin position="6"/>
        <end position="46"/>
    </location>
</feature>
<dbReference type="Pfam" id="PF08264">
    <property type="entry name" value="Anticodon_1"/>
    <property type="match status" value="1"/>
</dbReference>
<dbReference type="AlphaFoldDB" id="A0A0B4E3N0"/>
<protein>
    <recommendedName>
        <fullName evidence="2">leucine--tRNA ligase</fullName>
        <ecNumber evidence="2">6.1.1.4</ecNumber>
    </recommendedName>
</protein>
<keyword evidence="6" id="KW-0648">Protein biosynthesis</keyword>
<dbReference type="GO" id="GO:0006429">
    <property type="term" value="P:leucyl-tRNA aminoacylation"/>
    <property type="evidence" value="ECO:0007669"/>
    <property type="project" value="InterPro"/>
</dbReference>
<dbReference type="InterPro" id="IPR002300">
    <property type="entry name" value="aa-tRNA-synth_Ia"/>
</dbReference>
<dbReference type="GO" id="GO:0005524">
    <property type="term" value="F:ATP binding"/>
    <property type="evidence" value="ECO:0007669"/>
    <property type="project" value="UniProtKB-KW"/>
</dbReference>
<keyword evidence="4" id="KW-0547">Nucleotide-binding</keyword>
<dbReference type="Proteomes" id="UP000031184">
    <property type="component" value="Unassembled WGS sequence"/>
</dbReference>
<feature type="domain" description="Methionyl/Valyl/Leucyl/Isoleucyl-tRNA synthetase anticodon-binding" evidence="10">
    <location>
        <begin position="86"/>
        <end position="211"/>
    </location>
</feature>
<dbReference type="SUPFAM" id="SSF47323">
    <property type="entry name" value="Anticodon-binding domain of a subclass of class I aminoacyl-tRNA synthetases"/>
    <property type="match status" value="1"/>
</dbReference>
<evidence type="ECO:0000256" key="1">
    <source>
        <dbReference type="ARBA" id="ARBA00005594"/>
    </source>
</evidence>
<evidence type="ECO:0000256" key="5">
    <source>
        <dbReference type="ARBA" id="ARBA00022840"/>
    </source>
</evidence>
<evidence type="ECO:0000256" key="4">
    <source>
        <dbReference type="ARBA" id="ARBA00022741"/>
    </source>
</evidence>
<evidence type="ECO:0000259" key="10">
    <source>
        <dbReference type="Pfam" id="PF08264"/>
    </source>
</evidence>
<keyword evidence="7" id="KW-0030">Aminoacyl-tRNA synthetase</keyword>
<evidence type="ECO:0000256" key="7">
    <source>
        <dbReference type="ARBA" id="ARBA00023146"/>
    </source>
</evidence>
<accession>A0A0B4E3N0</accession>
<organism evidence="11 12">
    <name type="scientific">Fusobacterium necrophorum subsp. funduliforme B35</name>
    <dbReference type="NCBI Taxonomy" id="1226633"/>
    <lineage>
        <taxon>Bacteria</taxon>
        <taxon>Fusobacteriati</taxon>
        <taxon>Fusobacteriota</taxon>
        <taxon>Fusobacteriia</taxon>
        <taxon>Fusobacteriales</taxon>
        <taxon>Fusobacteriaceae</taxon>
        <taxon>Fusobacterium</taxon>
    </lineage>
</organism>
<dbReference type="PATRIC" id="fig|1226633.4.peg.2399"/>